<feature type="signal peptide" evidence="6">
    <location>
        <begin position="1"/>
        <end position="15"/>
    </location>
</feature>
<dbReference type="Pfam" id="PF00135">
    <property type="entry name" value="COesterase"/>
    <property type="match status" value="1"/>
</dbReference>
<reference evidence="8" key="1">
    <citation type="submission" date="2015-12" db="EMBL/GenBank/DDBJ databases">
        <title>De novo transcriptome assembly of four potential Pierce s Disease insect vectors from Arizona vineyards.</title>
        <authorList>
            <person name="Tassone E.E."/>
        </authorList>
    </citation>
    <scope>NUCLEOTIDE SEQUENCE</scope>
</reference>
<gene>
    <name evidence="8" type="ORF">g.20623</name>
</gene>
<feature type="domain" description="Carboxylesterase type B" evidence="7">
    <location>
        <begin position="20"/>
        <end position="524"/>
    </location>
</feature>
<dbReference type="InterPro" id="IPR002018">
    <property type="entry name" value="CarbesteraseB"/>
</dbReference>
<evidence type="ECO:0000313" key="8">
    <source>
        <dbReference type="EMBL" id="JAS26762.1"/>
    </source>
</evidence>
<dbReference type="Gene3D" id="3.40.50.1820">
    <property type="entry name" value="alpha/beta hydrolase"/>
    <property type="match status" value="1"/>
</dbReference>
<keyword evidence="3 5" id="KW-0378">Hydrolase</keyword>
<dbReference type="GO" id="GO:0052689">
    <property type="term" value="F:carboxylic ester hydrolase activity"/>
    <property type="evidence" value="ECO:0007669"/>
    <property type="project" value="UniProtKB-KW"/>
</dbReference>
<keyword evidence="4" id="KW-0325">Glycoprotein</keyword>
<keyword evidence="6" id="KW-0732">Signal</keyword>
<evidence type="ECO:0000256" key="1">
    <source>
        <dbReference type="ARBA" id="ARBA00005964"/>
    </source>
</evidence>
<evidence type="ECO:0000256" key="3">
    <source>
        <dbReference type="ARBA" id="ARBA00022801"/>
    </source>
</evidence>
<dbReference type="InterPro" id="IPR029058">
    <property type="entry name" value="AB_hydrolase_fold"/>
</dbReference>
<evidence type="ECO:0000259" key="7">
    <source>
        <dbReference type="Pfam" id="PF00135"/>
    </source>
</evidence>
<organism evidence="8">
    <name type="scientific">Clastoptera arizonana</name>
    <name type="common">Arizona spittle bug</name>
    <dbReference type="NCBI Taxonomy" id="38151"/>
    <lineage>
        <taxon>Eukaryota</taxon>
        <taxon>Metazoa</taxon>
        <taxon>Ecdysozoa</taxon>
        <taxon>Arthropoda</taxon>
        <taxon>Hexapoda</taxon>
        <taxon>Insecta</taxon>
        <taxon>Pterygota</taxon>
        <taxon>Neoptera</taxon>
        <taxon>Paraneoptera</taxon>
        <taxon>Hemiptera</taxon>
        <taxon>Auchenorrhyncha</taxon>
        <taxon>Cercopoidea</taxon>
        <taxon>Clastopteridae</taxon>
        <taxon>Clastoptera</taxon>
    </lineage>
</organism>
<dbReference type="EMBL" id="GEDC01010536">
    <property type="protein sequence ID" value="JAS26762.1"/>
    <property type="molecule type" value="Transcribed_RNA"/>
</dbReference>
<sequence length="549" mass="61311">MWVLVLFSALCCAAANQDPLVVQTVEGKIRGSVLQTYTGKDILSFRGVKYAEAPSGENRFKPTVPVKPWEGIRDATEDGILCPQPFIDNTAEDPEDCLSLNVYTKNLQGRRPVMVFFHQGGFMTGSGFSEIAGPRYLLDKDVVLVTLNYRLGPLGFLSTEDGVVRGNNGMRDQVTALRWVKKNIARFGGDPNAVTIFGNSAGSASVMYHMLSPMSKGLFIRAIAQSGSVLGGWAINRDPVALGTRLAGLLNCKGTSSQDIYTCLKAIPAQNIQNATLGLKDFGVDAFSIFAPVIEKDFGDGVERFLTADPLHLIQTKQFAQVPLITGITTDEISYRTDLLFSNATLTEQLDKEFLRYAPVEFQYERSGPRSENISRTIREFYLGNKAINNDTEIELGQIYGDAHLIFSGIQTAKLLAEKSSQPVYFYLFDYSGRYTSRYYPSLRTKPGVLHSDDLIYLLDNDLFLPVFNTTDPESKVIQLMTSMWSNFAKNGSPNIPKSGVRWNRLRKGRYRHLKITDTLRIEEGLPFPKRMQLWEGLFPLSGPRQIFY</sequence>
<proteinExistence type="inferred from homology"/>
<dbReference type="PANTHER" id="PTHR43142:SF1">
    <property type="entry name" value="CARBOXYLIC ESTER HYDROLASE"/>
    <property type="match status" value="1"/>
</dbReference>
<dbReference type="AlphaFoldDB" id="A0A1B6DM88"/>
<dbReference type="PANTHER" id="PTHR43142">
    <property type="entry name" value="CARBOXYLIC ESTER HYDROLASE"/>
    <property type="match status" value="1"/>
</dbReference>
<feature type="chain" id="PRO_5013334728" description="Carboxylic ester hydrolase" evidence="6">
    <location>
        <begin position="16"/>
        <end position="549"/>
    </location>
</feature>
<evidence type="ECO:0000256" key="5">
    <source>
        <dbReference type="RuleBase" id="RU361235"/>
    </source>
</evidence>
<dbReference type="PROSITE" id="PS00122">
    <property type="entry name" value="CARBOXYLESTERASE_B_1"/>
    <property type="match status" value="1"/>
</dbReference>
<accession>A0A1B6DM88</accession>
<evidence type="ECO:0000256" key="6">
    <source>
        <dbReference type="SAM" id="SignalP"/>
    </source>
</evidence>
<dbReference type="EC" id="3.1.1.-" evidence="5"/>
<evidence type="ECO:0000256" key="4">
    <source>
        <dbReference type="ARBA" id="ARBA00023180"/>
    </source>
</evidence>
<name>A0A1B6DM88_9HEMI</name>
<protein>
    <recommendedName>
        <fullName evidence="5">Carboxylic ester hydrolase</fullName>
        <ecNumber evidence="5">3.1.1.-</ecNumber>
    </recommendedName>
</protein>
<comment type="similarity">
    <text evidence="1 5">Belongs to the type-B carboxylesterase/lipase family.</text>
</comment>
<keyword evidence="2" id="KW-0719">Serine esterase</keyword>
<dbReference type="InterPro" id="IPR019826">
    <property type="entry name" value="Carboxylesterase_B_AS"/>
</dbReference>
<dbReference type="SUPFAM" id="SSF53474">
    <property type="entry name" value="alpha/beta-Hydrolases"/>
    <property type="match status" value="1"/>
</dbReference>
<evidence type="ECO:0000256" key="2">
    <source>
        <dbReference type="ARBA" id="ARBA00022487"/>
    </source>
</evidence>